<keyword evidence="3 4" id="KW-0998">Cell outer membrane</keyword>
<proteinExistence type="inferred from homology"/>
<dbReference type="Gene3D" id="3.30.1450.10">
    <property type="match status" value="1"/>
</dbReference>
<keyword evidence="4" id="KW-0564">Palmitate</keyword>
<evidence type="ECO:0000313" key="8">
    <source>
        <dbReference type="EMBL" id="RZU00660.1"/>
    </source>
</evidence>
<evidence type="ECO:0000259" key="7">
    <source>
        <dbReference type="Pfam" id="PF04355"/>
    </source>
</evidence>
<dbReference type="GO" id="GO:0043165">
    <property type="term" value="P:Gram-negative-bacterium-type cell outer membrane assembly"/>
    <property type="evidence" value="ECO:0007669"/>
    <property type="project" value="UniProtKB-UniRule"/>
</dbReference>
<dbReference type="AlphaFoldDB" id="A0A4Q7VVJ9"/>
<keyword evidence="9" id="KW-1185">Reference proteome</keyword>
<protein>
    <recommendedName>
        <fullName evidence="4">Outer membrane protein assembly factor BamE</fullName>
    </recommendedName>
</protein>
<organism evidence="8 9">
    <name type="scientific">Rivibacter subsaxonicus</name>
    <dbReference type="NCBI Taxonomy" id="457575"/>
    <lineage>
        <taxon>Bacteria</taxon>
        <taxon>Pseudomonadati</taxon>
        <taxon>Pseudomonadota</taxon>
        <taxon>Betaproteobacteria</taxon>
        <taxon>Burkholderiales</taxon>
        <taxon>Rivibacter</taxon>
    </lineage>
</organism>
<feature type="signal peptide" evidence="6">
    <location>
        <begin position="1"/>
        <end position="21"/>
    </location>
</feature>
<comment type="function">
    <text evidence="4">Part of the outer membrane protein assembly complex, which is involved in assembly and insertion of beta-barrel proteins into the outer membrane.</text>
</comment>
<evidence type="ECO:0000313" key="9">
    <source>
        <dbReference type="Proteomes" id="UP000293671"/>
    </source>
</evidence>
<dbReference type="InterPro" id="IPR037873">
    <property type="entry name" value="BamE-like"/>
</dbReference>
<dbReference type="Proteomes" id="UP000293671">
    <property type="component" value="Unassembled WGS sequence"/>
</dbReference>
<name>A0A4Q7VVJ9_9BURK</name>
<dbReference type="GO" id="GO:1990063">
    <property type="term" value="C:Bam protein complex"/>
    <property type="evidence" value="ECO:0007669"/>
    <property type="project" value="TreeGrafter"/>
</dbReference>
<dbReference type="InterPro" id="IPR007450">
    <property type="entry name" value="BamE_dom"/>
</dbReference>
<sequence>MISCPQKRLALPLLAALTLLAAGCSSGRGTSGWIDSLTPYKVEVVQGNVVTKEMAEQVKVGMTRQQVRDVLGAPLLTDPFHTDRWDYVFTIRRQGTIYQQRRVTAMFGKDDRLASFEADELPSEREFVASIDSNRSRGGSLPVLELTPEQIKALPRPERPAASAVPAPSSASLTSIPANPAPTRSYPPLEPGK</sequence>
<dbReference type="PANTHER" id="PTHR37482">
    <property type="entry name" value="OUTER MEMBRANE PROTEIN ASSEMBLY FACTOR BAME"/>
    <property type="match status" value="1"/>
</dbReference>
<evidence type="ECO:0000256" key="6">
    <source>
        <dbReference type="SAM" id="SignalP"/>
    </source>
</evidence>
<keyword evidence="2 4" id="KW-0472">Membrane</keyword>
<keyword evidence="4" id="KW-0449">Lipoprotein</keyword>
<dbReference type="PROSITE" id="PS51257">
    <property type="entry name" value="PROKAR_LIPOPROTEIN"/>
    <property type="match status" value="1"/>
</dbReference>
<feature type="domain" description="Outer membrane protein assembly factor BamE" evidence="7">
    <location>
        <begin position="47"/>
        <end position="114"/>
    </location>
</feature>
<dbReference type="PANTHER" id="PTHR37482:SF1">
    <property type="entry name" value="OUTER MEMBRANE PROTEIN ASSEMBLY FACTOR BAME"/>
    <property type="match status" value="1"/>
</dbReference>
<dbReference type="EMBL" id="SHKP01000005">
    <property type="protein sequence ID" value="RZU00660.1"/>
    <property type="molecule type" value="Genomic_DNA"/>
</dbReference>
<dbReference type="Pfam" id="PF04355">
    <property type="entry name" value="BamE"/>
    <property type="match status" value="1"/>
</dbReference>
<dbReference type="InterPro" id="IPR026592">
    <property type="entry name" value="BamE"/>
</dbReference>
<dbReference type="RefSeq" id="WP_130431103.1">
    <property type="nucleotide sequence ID" value="NZ_SHKP01000005.1"/>
</dbReference>
<keyword evidence="1 4" id="KW-0732">Signal</keyword>
<evidence type="ECO:0000256" key="2">
    <source>
        <dbReference type="ARBA" id="ARBA00023136"/>
    </source>
</evidence>
<evidence type="ECO:0000256" key="1">
    <source>
        <dbReference type="ARBA" id="ARBA00022729"/>
    </source>
</evidence>
<evidence type="ECO:0000256" key="4">
    <source>
        <dbReference type="HAMAP-Rule" id="MF_00925"/>
    </source>
</evidence>
<feature type="chain" id="PRO_5021051466" description="Outer membrane protein assembly factor BamE" evidence="6">
    <location>
        <begin position="22"/>
        <end position="193"/>
    </location>
</feature>
<feature type="compositionally biased region" description="Low complexity" evidence="5">
    <location>
        <begin position="160"/>
        <end position="172"/>
    </location>
</feature>
<gene>
    <name evidence="4" type="primary">bamE</name>
    <name evidence="8" type="ORF">EV670_1371</name>
</gene>
<dbReference type="GO" id="GO:0030674">
    <property type="term" value="F:protein-macromolecule adaptor activity"/>
    <property type="evidence" value="ECO:0007669"/>
    <property type="project" value="TreeGrafter"/>
</dbReference>
<comment type="similarity">
    <text evidence="4">Belongs to the BamE family.</text>
</comment>
<reference evidence="8 9" key="1">
    <citation type="submission" date="2019-02" db="EMBL/GenBank/DDBJ databases">
        <title>Genomic Encyclopedia of Type Strains, Phase IV (KMG-IV): sequencing the most valuable type-strain genomes for metagenomic binning, comparative biology and taxonomic classification.</title>
        <authorList>
            <person name="Goeker M."/>
        </authorList>
    </citation>
    <scope>NUCLEOTIDE SEQUENCE [LARGE SCALE GENOMIC DNA]</scope>
    <source>
        <strain evidence="8 9">DSM 19570</strain>
    </source>
</reference>
<accession>A0A4Q7VVJ9</accession>
<evidence type="ECO:0000256" key="5">
    <source>
        <dbReference type="SAM" id="MobiDB-lite"/>
    </source>
</evidence>
<comment type="subunit">
    <text evidence="4">Part of the Bam complex.</text>
</comment>
<feature type="region of interest" description="Disordered" evidence="5">
    <location>
        <begin position="152"/>
        <end position="193"/>
    </location>
</feature>
<comment type="subcellular location">
    <subcellularLocation>
        <location evidence="4">Cell outer membrane</location>
        <topology evidence="4">Lipid-anchor</topology>
    </subcellularLocation>
</comment>
<evidence type="ECO:0000256" key="3">
    <source>
        <dbReference type="ARBA" id="ARBA00023237"/>
    </source>
</evidence>
<comment type="caution">
    <text evidence="8">The sequence shown here is derived from an EMBL/GenBank/DDBJ whole genome shotgun (WGS) entry which is preliminary data.</text>
</comment>
<dbReference type="GO" id="GO:0051205">
    <property type="term" value="P:protein insertion into membrane"/>
    <property type="evidence" value="ECO:0007669"/>
    <property type="project" value="UniProtKB-UniRule"/>
</dbReference>
<dbReference type="HAMAP" id="MF_00925">
    <property type="entry name" value="OM_assembly_BamE"/>
    <property type="match status" value="1"/>
</dbReference>
<dbReference type="OrthoDB" id="9808250at2"/>